<dbReference type="InterPro" id="IPR036909">
    <property type="entry name" value="Cyt_c-like_dom_sf"/>
</dbReference>
<evidence type="ECO:0000256" key="1">
    <source>
        <dbReference type="ARBA" id="ARBA00022617"/>
    </source>
</evidence>
<dbReference type="KEGG" id="azz:DEW08_19035"/>
<dbReference type="InterPro" id="IPR009056">
    <property type="entry name" value="Cyt_c-like_dom"/>
</dbReference>
<evidence type="ECO:0000313" key="7">
    <source>
        <dbReference type="Proteomes" id="UP000245629"/>
    </source>
</evidence>
<keyword evidence="1 4" id="KW-0349">Heme</keyword>
<proteinExistence type="predicted"/>
<name>A0A2S2CVM5_9PROT</name>
<keyword evidence="2 4" id="KW-0479">Metal-binding</keyword>
<sequence length="94" mass="10212">MSAARRAELGRMLVHDCGSCHGLTMKGGLGAPLLPEGLAGKDPDALAQLVLEGIAGTPMPPWAPLLSRDEARWMIDQLREGRLREGRLREGKRE</sequence>
<evidence type="ECO:0000313" key="6">
    <source>
        <dbReference type="EMBL" id="AWK88528.1"/>
    </source>
</evidence>
<accession>A0A2S2CVM5</accession>
<reference evidence="7" key="1">
    <citation type="submission" date="2018-05" db="EMBL/GenBank/DDBJ databases">
        <title>Azospirillum thermophila sp. nov., a novel isolated from hot spring.</title>
        <authorList>
            <person name="Zhao Z."/>
        </authorList>
    </citation>
    <scope>NUCLEOTIDE SEQUENCE [LARGE SCALE GENOMIC DNA]</scope>
    <source>
        <strain evidence="7">CFH 70021</strain>
    </source>
</reference>
<keyword evidence="3 4" id="KW-0408">Iron</keyword>
<evidence type="ECO:0000256" key="4">
    <source>
        <dbReference type="PROSITE-ProRule" id="PRU00433"/>
    </source>
</evidence>
<evidence type="ECO:0000256" key="3">
    <source>
        <dbReference type="ARBA" id="ARBA00023004"/>
    </source>
</evidence>
<dbReference type="GO" id="GO:0046872">
    <property type="term" value="F:metal ion binding"/>
    <property type="evidence" value="ECO:0007669"/>
    <property type="project" value="UniProtKB-KW"/>
</dbReference>
<protein>
    <submittedName>
        <fullName evidence="6">Cytochrome C</fullName>
    </submittedName>
</protein>
<gene>
    <name evidence="6" type="ORF">DEW08_19035</name>
</gene>
<dbReference type="Pfam" id="PF13442">
    <property type="entry name" value="Cytochrome_CBB3"/>
    <property type="match status" value="1"/>
</dbReference>
<dbReference type="Proteomes" id="UP000245629">
    <property type="component" value="Chromosome 3"/>
</dbReference>
<dbReference type="GO" id="GO:0009055">
    <property type="term" value="F:electron transfer activity"/>
    <property type="evidence" value="ECO:0007669"/>
    <property type="project" value="InterPro"/>
</dbReference>
<dbReference type="EMBL" id="CP029354">
    <property type="protein sequence ID" value="AWK88528.1"/>
    <property type="molecule type" value="Genomic_DNA"/>
</dbReference>
<keyword evidence="7" id="KW-1185">Reference proteome</keyword>
<feature type="domain" description="Cytochrome c" evidence="5">
    <location>
        <begin position="5"/>
        <end position="82"/>
    </location>
</feature>
<dbReference type="SUPFAM" id="SSF46626">
    <property type="entry name" value="Cytochrome c"/>
    <property type="match status" value="1"/>
</dbReference>
<dbReference type="Gene3D" id="1.10.760.10">
    <property type="entry name" value="Cytochrome c-like domain"/>
    <property type="match status" value="1"/>
</dbReference>
<evidence type="ECO:0000259" key="5">
    <source>
        <dbReference type="PROSITE" id="PS51007"/>
    </source>
</evidence>
<evidence type="ECO:0000256" key="2">
    <source>
        <dbReference type="ARBA" id="ARBA00022723"/>
    </source>
</evidence>
<dbReference type="PROSITE" id="PS51007">
    <property type="entry name" value="CYTC"/>
    <property type="match status" value="1"/>
</dbReference>
<dbReference type="AlphaFoldDB" id="A0A2S2CVM5"/>
<organism evidence="6 7">
    <name type="scientific">Azospirillum thermophilum</name>
    <dbReference type="NCBI Taxonomy" id="2202148"/>
    <lineage>
        <taxon>Bacteria</taxon>
        <taxon>Pseudomonadati</taxon>
        <taxon>Pseudomonadota</taxon>
        <taxon>Alphaproteobacteria</taxon>
        <taxon>Rhodospirillales</taxon>
        <taxon>Azospirillaceae</taxon>
        <taxon>Azospirillum</taxon>
    </lineage>
</organism>
<dbReference type="GO" id="GO:0020037">
    <property type="term" value="F:heme binding"/>
    <property type="evidence" value="ECO:0007669"/>
    <property type="project" value="InterPro"/>
</dbReference>
<dbReference type="OrthoDB" id="8689082at2"/>